<proteinExistence type="predicted"/>
<dbReference type="GO" id="GO:0009307">
    <property type="term" value="P:DNA restriction-modification system"/>
    <property type="evidence" value="ECO:0007669"/>
    <property type="project" value="InterPro"/>
</dbReference>
<dbReference type="InterPro" id="IPR011856">
    <property type="entry name" value="tRNA_endonuc-like_dom_sf"/>
</dbReference>
<sequence>MSKKYYLVKQSFPYLDTKINKIYCPCNISHLKKLISFMTGTIEVYLYDEENNKREDLTIELGNRDFNPYEHRFEKLYIVKINYLHKHVIPEYINFYTIKNVRSDFLPSFFMNDYVYNAKNGIEIIFDESLLSCNIEEYKRKMKYGKEYEEFISNKYIESGYQVELRGIKNSFNDGGLDIIAKKDTNIVLVQCKNWKMSNNYKINQKDLRAFVGDCFLYLKDIESKDLKVSYHFIVSHDNILTKSAEIFLEQNKFIKFKCVPFEENNLD</sequence>
<name>D5V385_ARCNC</name>
<dbReference type="Proteomes" id="UP000000939">
    <property type="component" value="Chromosome"/>
</dbReference>
<dbReference type="GO" id="GO:0003677">
    <property type="term" value="F:DNA binding"/>
    <property type="evidence" value="ECO:0007669"/>
    <property type="project" value="InterPro"/>
</dbReference>
<keyword evidence="3" id="KW-1185">Reference proteome</keyword>
<gene>
    <name evidence="2" type="ordered locus">Arnit_1004</name>
</gene>
<protein>
    <recommendedName>
        <fullName evidence="1">Restriction endonuclease type IV Mrr domain-containing protein</fullName>
    </recommendedName>
</protein>
<dbReference type="Pfam" id="PF04471">
    <property type="entry name" value="Mrr_cat"/>
    <property type="match status" value="1"/>
</dbReference>
<dbReference type="InterPro" id="IPR007560">
    <property type="entry name" value="Restrct_endonuc_IV_Mrr"/>
</dbReference>
<dbReference type="EMBL" id="CP001999">
    <property type="protein sequence ID" value="ADG92667.1"/>
    <property type="molecule type" value="Genomic_DNA"/>
</dbReference>
<dbReference type="eggNOG" id="ENOG5030HXH">
    <property type="taxonomic scope" value="Bacteria"/>
</dbReference>
<dbReference type="STRING" id="572480.Arnit_1004"/>
<dbReference type="InterPro" id="IPR011335">
    <property type="entry name" value="Restrct_endonuc-II-like"/>
</dbReference>
<dbReference type="AlphaFoldDB" id="D5V385"/>
<dbReference type="OrthoDB" id="5363706at2"/>
<dbReference type="SUPFAM" id="SSF52980">
    <property type="entry name" value="Restriction endonuclease-like"/>
    <property type="match status" value="1"/>
</dbReference>
<reference evidence="2 3" key="1">
    <citation type="journal article" date="2010" name="Stand. Genomic Sci.">
        <title>Complete genome sequence of Arcobacter nitrofigilis type strain (CI).</title>
        <authorList>
            <person name="Pati A."/>
            <person name="Gronow S."/>
            <person name="Lapidus A."/>
            <person name="Copeland A."/>
            <person name="Glavina Del Rio T."/>
            <person name="Nolan M."/>
            <person name="Lucas S."/>
            <person name="Tice H."/>
            <person name="Cheng J.F."/>
            <person name="Han C."/>
            <person name="Chertkov O."/>
            <person name="Bruce D."/>
            <person name="Tapia R."/>
            <person name="Goodwin L."/>
            <person name="Pitluck S."/>
            <person name="Liolios K."/>
            <person name="Ivanova N."/>
            <person name="Mavromatis K."/>
            <person name="Chen A."/>
            <person name="Palaniappan K."/>
            <person name="Land M."/>
            <person name="Hauser L."/>
            <person name="Chang Y.J."/>
            <person name="Jeffries C.D."/>
            <person name="Detter J.C."/>
            <person name="Rohde M."/>
            <person name="Goker M."/>
            <person name="Bristow J."/>
            <person name="Eisen J.A."/>
            <person name="Markowitz V."/>
            <person name="Hugenholtz P."/>
            <person name="Klenk H.P."/>
            <person name="Kyrpides N.C."/>
        </authorList>
    </citation>
    <scope>NUCLEOTIDE SEQUENCE [LARGE SCALE GENOMIC DNA]</scope>
    <source>
        <strain evidence="3">ATCC 33309 / DSM 7299 / CCUG 15893 / LMG 7604 / NCTC 12251 / CI</strain>
    </source>
</reference>
<evidence type="ECO:0000313" key="2">
    <source>
        <dbReference type="EMBL" id="ADG92667.1"/>
    </source>
</evidence>
<feature type="domain" description="Restriction endonuclease type IV Mrr" evidence="1">
    <location>
        <begin position="145"/>
        <end position="214"/>
    </location>
</feature>
<dbReference type="HOGENOM" id="CLU_1036846_0_0_7"/>
<dbReference type="RefSeq" id="WP_013134812.1">
    <property type="nucleotide sequence ID" value="NC_014166.1"/>
</dbReference>
<evidence type="ECO:0000259" key="1">
    <source>
        <dbReference type="Pfam" id="PF04471"/>
    </source>
</evidence>
<organism evidence="2 3">
    <name type="scientific">Arcobacter nitrofigilis (strain ATCC 33309 / DSM 7299 / CCUG 15893 / LMG 7604 / NCTC 12251 / CI)</name>
    <name type="common">Campylobacter nitrofigilis</name>
    <dbReference type="NCBI Taxonomy" id="572480"/>
    <lineage>
        <taxon>Bacteria</taxon>
        <taxon>Pseudomonadati</taxon>
        <taxon>Campylobacterota</taxon>
        <taxon>Epsilonproteobacteria</taxon>
        <taxon>Campylobacterales</taxon>
        <taxon>Arcobacteraceae</taxon>
        <taxon>Arcobacter</taxon>
    </lineage>
</organism>
<accession>D5V385</accession>
<dbReference type="GO" id="GO:0004519">
    <property type="term" value="F:endonuclease activity"/>
    <property type="evidence" value="ECO:0007669"/>
    <property type="project" value="InterPro"/>
</dbReference>
<dbReference type="Gene3D" id="3.40.1350.10">
    <property type="match status" value="1"/>
</dbReference>
<evidence type="ECO:0000313" key="3">
    <source>
        <dbReference type="Proteomes" id="UP000000939"/>
    </source>
</evidence>
<dbReference type="KEGG" id="ant:Arnit_1004"/>